<comment type="caution">
    <text evidence="1">The sequence shown here is derived from an EMBL/GenBank/DDBJ whole genome shotgun (WGS) entry which is preliminary data.</text>
</comment>
<dbReference type="PROSITE" id="PS51318">
    <property type="entry name" value="TAT"/>
    <property type="match status" value="1"/>
</dbReference>
<dbReference type="InterPro" id="IPR006311">
    <property type="entry name" value="TAT_signal"/>
</dbReference>
<protein>
    <recommendedName>
        <fullName evidence="3">Transporter</fullName>
    </recommendedName>
</protein>
<dbReference type="Proteomes" id="UP000675880">
    <property type="component" value="Unassembled WGS sequence"/>
</dbReference>
<reference evidence="1 2" key="1">
    <citation type="submission" date="2021-02" db="EMBL/GenBank/DDBJ databases">
        <authorList>
            <person name="Han P."/>
        </authorList>
    </citation>
    <scope>NUCLEOTIDE SEQUENCE [LARGE SCALE GENOMIC DNA]</scope>
    <source>
        <strain evidence="1">Candidatus Nitrospira sp. ZN2</strain>
    </source>
</reference>
<proteinExistence type="predicted"/>
<name>A0ABM8QIZ4_9BACT</name>
<evidence type="ECO:0000313" key="2">
    <source>
        <dbReference type="Proteomes" id="UP000675880"/>
    </source>
</evidence>
<accession>A0ABM8QIZ4</accession>
<keyword evidence="2" id="KW-1185">Reference proteome</keyword>
<sequence length="345" mass="38050">MWALSRRLLVAGLGIVTVAVGTVAPLPSAHAACGAVSCFVTIGSQQQVPQAGLLTMNFIYSYTPMNLPSGSTGLIAEADQIGRRIIPNHHNERSTYTNSFALDFNYGVTDRFGLQVTLPYMTRRHEHYHFHQGQNEDLSRFSDKGIGDIRLMAKYNVLASLKSMLVFGVGTELPTGDYRQTDNLGGVLEPAGQLGRGQFGLVGTMYQSYEILPHRLNQFVFASYRHTFKNNDGYQFGDEYIVNGGFNLVTLPWLVFTAQVNYRYMTHDSLSASIGSGPILDHGIPNTGSSWFGAAPGVLFNIGDTWQAYFYAQVPLYRDANNNLAQATSYTFGVTKYFQLFTPGA</sequence>
<dbReference type="RefSeq" id="WP_213040523.1">
    <property type="nucleotide sequence ID" value="NZ_CAJNBJ010000001.1"/>
</dbReference>
<gene>
    <name evidence="1" type="ORF">NSPZN2_10665</name>
</gene>
<evidence type="ECO:0008006" key="3">
    <source>
        <dbReference type="Google" id="ProtNLM"/>
    </source>
</evidence>
<evidence type="ECO:0000313" key="1">
    <source>
        <dbReference type="EMBL" id="CAE6699671.1"/>
    </source>
</evidence>
<dbReference type="EMBL" id="CAJNBJ010000001">
    <property type="protein sequence ID" value="CAE6699671.1"/>
    <property type="molecule type" value="Genomic_DNA"/>
</dbReference>
<organism evidence="1 2">
    <name type="scientific">Nitrospira defluvii</name>
    <dbReference type="NCBI Taxonomy" id="330214"/>
    <lineage>
        <taxon>Bacteria</taxon>
        <taxon>Pseudomonadati</taxon>
        <taxon>Nitrospirota</taxon>
        <taxon>Nitrospiria</taxon>
        <taxon>Nitrospirales</taxon>
        <taxon>Nitrospiraceae</taxon>
        <taxon>Nitrospira</taxon>
    </lineage>
</organism>